<dbReference type="GeneID" id="36340485"/>
<proteinExistence type="predicted"/>
<protein>
    <submittedName>
        <fullName evidence="1">Uncharacterized protein</fullName>
    </submittedName>
</protein>
<evidence type="ECO:0000313" key="1">
    <source>
        <dbReference type="EMBL" id="EUB60388.1"/>
    </source>
</evidence>
<name>W6UH72_ECHGR</name>
<sequence>MSKAILSTIDVPPPLQKIEITEITFFAGGESSELHGKLLYRSQKLEIVKLTIYAFVLSSCIRSLGHILIKEKNKAKPTLPFHLLIVNSELFERLREVWLEAENNPIPWLMEKRLTALIAVFLREYQNKWVFMHS</sequence>
<dbReference type="KEGG" id="egl:EGR_04770"/>
<organism evidence="1 2">
    <name type="scientific">Echinococcus granulosus</name>
    <name type="common">Hydatid tapeworm</name>
    <dbReference type="NCBI Taxonomy" id="6210"/>
    <lineage>
        <taxon>Eukaryota</taxon>
        <taxon>Metazoa</taxon>
        <taxon>Spiralia</taxon>
        <taxon>Lophotrochozoa</taxon>
        <taxon>Platyhelminthes</taxon>
        <taxon>Cestoda</taxon>
        <taxon>Eucestoda</taxon>
        <taxon>Cyclophyllidea</taxon>
        <taxon>Taeniidae</taxon>
        <taxon>Echinococcus</taxon>
        <taxon>Echinococcus granulosus group</taxon>
    </lineage>
</organism>
<comment type="caution">
    <text evidence="1">The sequence shown here is derived from an EMBL/GenBank/DDBJ whole genome shotgun (WGS) entry which is preliminary data.</text>
</comment>
<dbReference type="CTD" id="36340485"/>
<dbReference type="RefSeq" id="XP_024351584.1">
    <property type="nucleotide sequence ID" value="XM_024494019.1"/>
</dbReference>
<accession>W6UH72</accession>
<evidence type="ECO:0000313" key="2">
    <source>
        <dbReference type="Proteomes" id="UP000019149"/>
    </source>
</evidence>
<keyword evidence="2" id="KW-1185">Reference proteome</keyword>
<reference evidence="1 2" key="1">
    <citation type="journal article" date="2013" name="Nat. Genet.">
        <title>The genome of the hydatid tapeworm Echinococcus granulosus.</title>
        <authorList>
            <person name="Zheng H."/>
            <person name="Zhang W."/>
            <person name="Zhang L."/>
            <person name="Zhang Z."/>
            <person name="Li J."/>
            <person name="Lu G."/>
            <person name="Zhu Y."/>
            <person name="Wang Y."/>
            <person name="Huang Y."/>
            <person name="Liu J."/>
            <person name="Kang H."/>
            <person name="Chen J."/>
            <person name="Wang L."/>
            <person name="Chen A."/>
            <person name="Yu S."/>
            <person name="Gao Z."/>
            <person name="Jin L."/>
            <person name="Gu W."/>
            <person name="Wang Z."/>
            <person name="Zhao L."/>
            <person name="Shi B."/>
            <person name="Wen H."/>
            <person name="Lin R."/>
            <person name="Jones M.K."/>
            <person name="Brejova B."/>
            <person name="Vinar T."/>
            <person name="Zhao G."/>
            <person name="McManus D.P."/>
            <person name="Chen Z."/>
            <person name="Zhou Y."/>
            <person name="Wang S."/>
        </authorList>
    </citation>
    <scope>NUCLEOTIDE SEQUENCE [LARGE SCALE GENOMIC DNA]</scope>
</reference>
<dbReference type="Proteomes" id="UP000019149">
    <property type="component" value="Unassembled WGS sequence"/>
</dbReference>
<gene>
    <name evidence="1" type="ORF">EGR_04770</name>
</gene>
<dbReference type="AlphaFoldDB" id="W6UH72"/>
<dbReference type="EMBL" id="APAU02000031">
    <property type="protein sequence ID" value="EUB60388.1"/>
    <property type="molecule type" value="Genomic_DNA"/>
</dbReference>